<evidence type="ECO:0000256" key="2">
    <source>
        <dbReference type="SAM" id="SignalP"/>
    </source>
</evidence>
<feature type="chain" id="PRO_5046222193" evidence="2">
    <location>
        <begin position="17"/>
        <end position="166"/>
    </location>
</feature>
<keyword evidence="4" id="KW-1185">Reference proteome</keyword>
<accession>A0ABQ9CJN8</accession>
<dbReference type="SUPFAM" id="SSF53822">
    <property type="entry name" value="Periplasmic binding protein-like I"/>
    <property type="match status" value="1"/>
</dbReference>
<dbReference type="InterPro" id="IPR028082">
    <property type="entry name" value="Peripla_BP_I"/>
</dbReference>
<feature type="compositionally biased region" description="Low complexity" evidence="1">
    <location>
        <begin position="115"/>
        <end position="130"/>
    </location>
</feature>
<dbReference type="EMBL" id="WHWB01035404">
    <property type="protein sequence ID" value="KAJ7402290.1"/>
    <property type="molecule type" value="Genomic_DNA"/>
</dbReference>
<keyword evidence="2" id="KW-0732">Signal</keyword>
<dbReference type="Gene3D" id="3.40.50.2300">
    <property type="match status" value="1"/>
</dbReference>
<dbReference type="Proteomes" id="UP001145742">
    <property type="component" value="Unassembled WGS sequence"/>
</dbReference>
<name>A0ABQ9CJN8_9PASS</name>
<sequence>MLLLLLCLGWAPPGWGWPRGSSRGAAGLPPNATTPISIMGLMPLSQSEEDQKSRIGRGVLPAVQLAMDQIRTESLLNPYFLDLRLYDTEVGTAAGPAPPPSPGALRVQGRKGSADARAGAATAGGAVRGASELPADVGRPAAQGEDVEPAGRILPARHIRSGSLGS</sequence>
<proteinExistence type="predicted"/>
<gene>
    <name evidence="3" type="ORF">WISP_00151</name>
</gene>
<evidence type="ECO:0000313" key="3">
    <source>
        <dbReference type="EMBL" id="KAJ7402290.1"/>
    </source>
</evidence>
<evidence type="ECO:0000256" key="1">
    <source>
        <dbReference type="SAM" id="MobiDB-lite"/>
    </source>
</evidence>
<reference evidence="3" key="1">
    <citation type="submission" date="2019-10" db="EMBL/GenBank/DDBJ databases">
        <authorList>
            <person name="Soares A.E.R."/>
            <person name="Aleixo A."/>
            <person name="Schneider P."/>
            <person name="Miyaki C.Y."/>
            <person name="Schneider M.P."/>
            <person name="Mello C."/>
            <person name="Vasconcelos A.T.R."/>
        </authorList>
    </citation>
    <scope>NUCLEOTIDE SEQUENCE</scope>
    <source>
        <tissue evidence="3">Muscle</tissue>
    </source>
</reference>
<feature type="signal peptide" evidence="2">
    <location>
        <begin position="1"/>
        <end position="16"/>
    </location>
</feature>
<evidence type="ECO:0000313" key="4">
    <source>
        <dbReference type="Proteomes" id="UP001145742"/>
    </source>
</evidence>
<comment type="caution">
    <text evidence="3">The sequence shown here is derived from an EMBL/GenBank/DDBJ whole genome shotgun (WGS) entry which is preliminary data.</text>
</comment>
<organism evidence="3 4">
    <name type="scientific">Willisornis vidua</name>
    <name type="common">Xingu scale-backed antbird</name>
    <dbReference type="NCBI Taxonomy" id="1566151"/>
    <lineage>
        <taxon>Eukaryota</taxon>
        <taxon>Metazoa</taxon>
        <taxon>Chordata</taxon>
        <taxon>Craniata</taxon>
        <taxon>Vertebrata</taxon>
        <taxon>Euteleostomi</taxon>
        <taxon>Archelosauria</taxon>
        <taxon>Archosauria</taxon>
        <taxon>Dinosauria</taxon>
        <taxon>Saurischia</taxon>
        <taxon>Theropoda</taxon>
        <taxon>Coelurosauria</taxon>
        <taxon>Aves</taxon>
        <taxon>Neognathae</taxon>
        <taxon>Neoaves</taxon>
        <taxon>Telluraves</taxon>
        <taxon>Australaves</taxon>
        <taxon>Passeriformes</taxon>
        <taxon>Thamnophilidae</taxon>
        <taxon>Willisornis</taxon>
    </lineage>
</organism>
<protein>
    <submittedName>
        <fullName evidence="3">Uncharacterized protein</fullName>
    </submittedName>
</protein>
<feature type="region of interest" description="Disordered" evidence="1">
    <location>
        <begin position="91"/>
        <end position="166"/>
    </location>
</feature>